<dbReference type="SUPFAM" id="SSF48452">
    <property type="entry name" value="TPR-like"/>
    <property type="match status" value="2"/>
</dbReference>
<dbReference type="GO" id="GO:0005874">
    <property type="term" value="C:microtubule"/>
    <property type="evidence" value="ECO:0007669"/>
    <property type="project" value="UniProtKB-KW"/>
</dbReference>
<name>B7KKB2_GLOC7</name>
<evidence type="ECO:0000256" key="1">
    <source>
        <dbReference type="ARBA" id="ARBA00004245"/>
    </source>
</evidence>
<evidence type="ECO:0000256" key="3">
    <source>
        <dbReference type="ARBA" id="ARBA00022490"/>
    </source>
</evidence>
<gene>
    <name evidence="12" type="ordered locus">PCC7424_3866</name>
</gene>
<dbReference type="PROSITE" id="PS01160">
    <property type="entry name" value="KINESIN_LIGHT"/>
    <property type="match status" value="1"/>
</dbReference>
<dbReference type="GO" id="GO:0043531">
    <property type="term" value="F:ADP binding"/>
    <property type="evidence" value="ECO:0007669"/>
    <property type="project" value="InterPro"/>
</dbReference>
<dbReference type="PANTHER" id="PTHR45783:SF3">
    <property type="entry name" value="KINESIN LIGHT CHAIN"/>
    <property type="match status" value="1"/>
</dbReference>
<dbReference type="InterPro" id="IPR002182">
    <property type="entry name" value="NB-ARC"/>
</dbReference>
<evidence type="ECO:0000259" key="11">
    <source>
        <dbReference type="Pfam" id="PF00931"/>
    </source>
</evidence>
<dbReference type="OrthoDB" id="415148at2"/>
<accession>B7KKB2</accession>
<evidence type="ECO:0000256" key="9">
    <source>
        <dbReference type="ARBA" id="ARBA00023212"/>
    </source>
</evidence>
<feature type="domain" description="NB-ARC" evidence="11">
    <location>
        <begin position="6"/>
        <end position="159"/>
    </location>
</feature>
<reference evidence="13" key="1">
    <citation type="journal article" date="2011" name="MBio">
        <title>Novel metabolic attributes of the genus Cyanothece, comprising a group of unicellular nitrogen-fixing Cyanobacteria.</title>
        <authorList>
            <person name="Bandyopadhyay A."/>
            <person name="Elvitigala T."/>
            <person name="Welsh E."/>
            <person name="Stockel J."/>
            <person name="Liberton M."/>
            <person name="Min H."/>
            <person name="Sherman L.A."/>
            <person name="Pakrasi H.B."/>
        </authorList>
    </citation>
    <scope>NUCLEOTIDE SEQUENCE [LARGE SCALE GENOMIC DNA]</scope>
    <source>
        <strain evidence="13">PCC 7424</strain>
    </source>
</reference>
<dbReference type="Proteomes" id="UP000002384">
    <property type="component" value="Chromosome"/>
</dbReference>
<dbReference type="PROSITE" id="PS50005">
    <property type="entry name" value="TPR"/>
    <property type="match status" value="3"/>
</dbReference>
<keyword evidence="6 10" id="KW-0802">TPR repeat</keyword>
<keyword evidence="3" id="KW-0963">Cytoplasm</keyword>
<dbReference type="RefSeq" id="WP_015955837.1">
    <property type="nucleotide sequence ID" value="NC_011729.1"/>
</dbReference>
<dbReference type="PANTHER" id="PTHR45783">
    <property type="entry name" value="KINESIN LIGHT CHAIN"/>
    <property type="match status" value="1"/>
</dbReference>
<evidence type="ECO:0000256" key="2">
    <source>
        <dbReference type="ARBA" id="ARBA00009622"/>
    </source>
</evidence>
<dbReference type="Pfam" id="PF13424">
    <property type="entry name" value="TPR_12"/>
    <property type="match status" value="3"/>
</dbReference>
<evidence type="ECO:0000256" key="8">
    <source>
        <dbReference type="ARBA" id="ARBA00023175"/>
    </source>
</evidence>
<comment type="similarity">
    <text evidence="2">Belongs to the kinesin light chain family.</text>
</comment>
<dbReference type="InterPro" id="IPR002151">
    <property type="entry name" value="Kinesin_light"/>
</dbReference>
<protein>
    <submittedName>
        <fullName evidence="12">NB-ARC domain protein</fullName>
    </submittedName>
</protein>
<dbReference type="EMBL" id="CP001291">
    <property type="protein sequence ID" value="ACK72245.1"/>
    <property type="molecule type" value="Genomic_DNA"/>
</dbReference>
<dbReference type="GO" id="GO:0005871">
    <property type="term" value="C:kinesin complex"/>
    <property type="evidence" value="ECO:0007669"/>
    <property type="project" value="InterPro"/>
</dbReference>
<dbReference type="PRINTS" id="PR00381">
    <property type="entry name" value="KINESINLIGHT"/>
</dbReference>
<dbReference type="InterPro" id="IPR011990">
    <property type="entry name" value="TPR-like_helical_dom_sf"/>
</dbReference>
<dbReference type="InterPro" id="IPR015792">
    <property type="entry name" value="Kinesin_light_repeat"/>
</dbReference>
<dbReference type="Gene3D" id="3.40.50.300">
    <property type="entry name" value="P-loop containing nucleotide triphosphate hydrolases"/>
    <property type="match status" value="1"/>
</dbReference>
<dbReference type="SUPFAM" id="SSF52540">
    <property type="entry name" value="P-loop containing nucleoside triphosphate hydrolases"/>
    <property type="match status" value="1"/>
</dbReference>
<comment type="subcellular location">
    <subcellularLocation>
        <location evidence="1">Cytoplasm</location>
        <location evidence="1">Cytoskeleton</location>
    </subcellularLocation>
</comment>
<feature type="repeat" description="TPR" evidence="10">
    <location>
        <begin position="536"/>
        <end position="569"/>
    </location>
</feature>
<sequence>MGRDLPQLHQQLQTKNQVSIFALLGIGGIGKTELALQYAINYQNEYPGGLCWLEARAGDVGSRLLSFARIHLNLLIPEGLTFEQQVGYCWRNWVEGKALIIFDDVQEYGAIKPYLPPSTPKFKVLLTSRKRLGNNVYSLPLAVLTPEAALELLQSLVSDGRISAELEQAQSLCQQLGYLPLAIELVGRYLYKSPTRTISQVRQQLDSLRLAAEALCKHPQDDEDMNAKLGVAAAFELSWTILSPEAQRLGCRLSLFAATPFKWEWVETAFGENDAAELYGLHLLSGGENRLFSLHPLIREFFAMKLSELPEREIEEDKCPFCGVMVAQAKEIPQTLTVDEVARVGVVIPHLEVAANNLMDVVEDEDTGWIFWGLGNYYKEQGLYQAAEPWYENCLKVVKTRLGDNHPDVVTSLNNLAVLYDSQGRYTEAEPLLQKALKLMQQLDGENHPHVATALNNLALLYKSQGRYTEAEPLYLQALKLRQQLLGDNHLNVAITLNNLAGLYDSQGRYTEAEPLLQQALALLQQLDGNNHPHVATSLNNLAGLYRSQGRYTEAELLYQQALKIMQQLYGDNHPDVAQSLNNLALLYNAQGNYTEAEALSQQALTIFQQTLGNQHPHTQDALLAVKISRMQILLHCDRQTLVSHLQALAQRAEIPEFNPEVALAMLEALENNPDLLSEL</sequence>
<evidence type="ECO:0000256" key="7">
    <source>
        <dbReference type="ARBA" id="ARBA00023054"/>
    </source>
</evidence>
<dbReference type="eggNOG" id="COG0457">
    <property type="taxonomic scope" value="Bacteria"/>
</dbReference>
<dbReference type="InterPro" id="IPR019734">
    <property type="entry name" value="TPR_rpt"/>
</dbReference>
<dbReference type="KEGG" id="cyc:PCC7424_3866"/>
<keyword evidence="13" id="KW-1185">Reference proteome</keyword>
<feature type="repeat" description="TPR" evidence="10">
    <location>
        <begin position="410"/>
        <end position="443"/>
    </location>
</feature>
<keyword evidence="5" id="KW-0677">Repeat</keyword>
<dbReference type="GO" id="GO:0005737">
    <property type="term" value="C:cytoplasm"/>
    <property type="evidence" value="ECO:0007669"/>
    <property type="project" value="TreeGrafter"/>
</dbReference>
<dbReference type="InterPro" id="IPR027417">
    <property type="entry name" value="P-loop_NTPase"/>
</dbReference>
<evidence type="ECO:0000256" key="5">
    <source>
        <dbReference type="ARBA" id="ARBA00022737"/>
    </source>
</evidence>
<dbReference type="GO" id="GO:0019894">
    <property type="term" value="F:kinesin binding"/>
    <property type="evidence" value="ECO:0007669"/>
    <property type="project" value="TreeGrafter"/>
</dbReference>
<dbReference type="GO" id="GO:0007018">
    <property type="term" value="P:microtubule-based movement"/>
    <property type="evidence" value="ECO:0007669"/>
    <property type="project" value="TreeGrafter"/>
</dbReference>
<feature type="repeat" description="TPR" evidence="10">
    <location>
        <begin position="452"/>
        <end position="485"/>
    </location>
</feature>
<keyword evidence="8" id="KW-0505">Motor protein</keyword>
<evidence type="ECO:0000256" key="6">
    <source>
        <dbReference type="ARBA" id="ARBA00022803"/>
    </source>
</evidence>
<dbReference type="Pfam" id="PF00931">
    <property type="entry name" value="NB-ARC"/>
    <property type="match status" value="1"/>
</dbReference>
<dbReference type="STRING" id="65393.PCC7424_3866"/>
<organism evidence="12 13">
    <name type="scientific">Gloeothece citriformis (strain PCC 7424)</name>
    <name type="common">Cyanothece sp. (strain PCC 7424)</name>
    <dbReference type="NCBI Taxonomy" id="65393"/>
    <lineage>
        <taxon>Bacteria</taxon>
        <taxon>Bacillati</taxon>
        <taxon>Cyanobacteriota</taxon>
        <taxon>Cyanophyceae</taxon>
        <taxon>Oscillatoriophycideae</taxon>
        <taxon>Chroococcales</taxon>
        <taxon>Aphanothecaceae</taxon>
        <taxon>Gloeothece</taxon>
        <taxon>Gloeothece citriformis</taxon>
    </lineage>
</organism>
<evidence type="ECO:0000256" key="10">
    <source>
        <dbReference type="PROSITE-ProRule" id="PRU00339"/>
    </source>
</evidence>
<dbReference type="AlphaFoldDB" id="B7KKB2"/>
<proteinExistence type="inferred from homology"/>
<dbReference type="SMART" id="SM00028">
    <property type="entry name" value="TPR"/>
    <property type="match status" value="6"/>
</dbReference>
<dbReference type="Gene3D" id="1.25.40.10">
    <property type="entry name" value="Tetratricopeptide repeat domain"/>
    <property type="match status" value="2"/>
</dbReference>
<keyword evidence="9" id="KW-0206">Cytoskeleton</keyword>
<evidence type="ECO:0000256" key="4">
    <source>
        <dbReference type="ARBA" id="ARBA00022701"/>
    </source>
</evidence>
<keyword evidence="4" id="KW-0493">Microtubule</keyword>
<evidence type="ECO:0000313" key="12">
    <source>
        <dbReference type="EMBL" id="ACK72245.1"/>
    </source>
</evidence>
<evidence type="ECO:0000313" key="13">
    <source>
        <dbReference type="Proteomes" id="UP000002384"/>
    </source>
</evidence>
<keyword evidence="7" id="KW-0175">Coiled coil</keyword>
<dbReference type="HOGENOM" id="CLU_000288_125_8_3"/>